<reference evidence="1" key="2">
    <citation type="journal article" date="2015" name="Data Brief">
        <title>Shoot transcriptome of the giant reed, Arundo donax.</title>
        <authorList>
            <person name="Barrero R.A."/>
            <person name="Guerrero F.D."/>
            <person name="Moolhuijzen P."/>
            <person name="Goolsby J.A."/>
            <person name="Tidwell J."/>
            <person name="Bellgard S.E."/>
            <person name="Bellgard M.I."/>
        </authorList>
    </citation>
    <scope>NUCLEOTIDE SEQUENCE</scope>
    <source>
        <tissue evidence="1">Shoot tissue taken approximately 20 cm above the soil surface</tissue>
    </source>
</reference>
<evidence type="ECO:0000313" key="1">
    <source>
        <dbReference type="EMBL" id="JAD55567.1"/>
    </source>
</evidence>
<organism evidence="1">
    <name type="scientific">Arundo donax</name>
    <name type="common">Giant reed</name>
    <name type="synonym">Donax arundinaceus</name>
    <dbReference type="NCBI Taxonomy" id="35708"/>
    <lineage>
        <taxon>Eukaryota</taxon>
        <taxon>Viridiplantae</taxon>
        <taxon>Streptophyta</taxon>
        <taxon>Embryophyta</taxon>
        <taxon>Tracheophyta</taxon>
        <taxon>Spermatophyta</taxon>
        <taxon>Magnoliopsida</taxon>
        <taxon>Liliopsida</taxon>
        <taxon>Poales</taxon>
        <taxon>Poaceae</taxon>
        <taxon>PACMAD clade</taxon>
        <taxon>Arundinoideae</taxon>
        <taxon>Arundineae</taxon>
        <taxon>Arundo</taxon>
    </lineage>
</organism>
<protein>
    <submittedName>
        <fullName evidence="1">Uncharacterized protein</fullName>
    </submittedName>
</protein>
<dbReference type="AlphaFoldDB" id="A0A0A9B8F7"/>
<reference evidence="1" key="1">
    <citation type="submission" date="2014-09" db="EMBL/GenBank/DDBJ databases">
        <authorList>
            <person name="Magalhaes I.L.F."/>
            <person name="Oliveira U."/>
            <person name="Santos F.R."/>
            <person name="Vidigal T.H.D.A."/>
            <person name="Brescovit A.D."/>
            <person name="Santos A.J."/>
        </authorList>
    </citation>
    <scope>NUCLEOTIDE SEQUENCE</scope>
    <source>
        <tissue evidence="1">Shoot tissue taken approximately 20 cm above the soil surface</tissue>
    </source>
</reference>
<name>A0A0A9B8F7_ARUDO</name>
<accession>A0A0A9B8F7</accession>
<dbReference type="EMBL" id="GBRH01242328">
    <property type="protein sequence ID" value="JAD55567.1"/>
    <property type="molecule type" value="Transcribed_RNA"/>
</dbReference>
<proteinExistence type="predicted"/>
<sequence length="65" mass="7260">MRIAHFDDHVSPVSGRVSYLHIVPSPLCALLRLALMSYLHVTPSPAHALLRFAHLLTFVFVHLAC</sequence>